<name>A0AA38CPG7_TAXCH</name>
<evidence type="ECO:0000313" key="2">
    <source>
        <dbReference type="EMBL" id="KAH9302233.1"/>
    </source>
</evidence>
<protein>
    <submittedName>
        <fullName evidence="2">Uncharacterized protein</fullName>
    </submittedName>
</protein>
<feature type="non-terminal residue" evidence="2">
    <location>
        <position position="61"/>
    </location>
</feature>
<comment type="caution">
    <text evidence="2">The sequence shown here is derived from an EMBL/GenBank/DDBJ whole genome shotgun (WGS) entry which is preliminary data.</text>
</comment>
<dbReference type="AlphaFoldDB" id="A0AA38CPG7"/>
<accession>A0AA38CPG7</accession>
<feature type="region of interest" description="Disordered" evidence="1">
    <location>
        <begin position="1"/>
        <end position="22"/>
    </location>
</feature>
<dbReference type="Proteomes" id="UP000824469">
    <property type="component" value="Unassembled WGS sequence"/>
</dbReference>
<feature type="non-terminal residue" evidence="2">
    <location>
        <position position="1"/>
    </location>
</feature>
<keyword evidence="3" id="KW-1185">Reference proteome</keyword>
<dbReference type="EMBL" id="JAHRHJ020000009">
    <property type="protein sequence ID" value="KAH9302233.1"/>
    <property type="molecule type" value="Genomic_DNA"/>
</dbReference>
<gene>
    <name evidence="2" type="ORF">KI387_013816</name>
</gene>
<sequence length="61" mass="6597">RKKVNFEDETTADNVNTTKPPLVNNMEVSSFATAGVNEGQVDTASTEDLSIDNVELLQSVI</sequence>
<organism evidence="2 3">
    <name type="scientific">Taxus chinensis</name>
    <name type="common">Chinese yew</name>
    <name type="synonym">Taxus wallichiana var. chinensis</name>
    <dbReference type="NCBI Taxonomy" id="29808"/>
    <lineage>
        <taxon>Eukaryota</taxon>
        <taxon>Viridiplantae</taxon>
        <taxon>Streptophyta</taxon>
        <taxon>Embryophyta</taxon>
        <taxon>Tracheophyta</taxon>
        <taxon>Spermatophyta</taxon>
        <taxon>Pinopsida</taxon>
        <taxon>Pinidae</taxon>
        <taxon>Conifers II</taxon>
        <taxon>Cupressales</taxon>
        <taxon>Taxaceae</taxon>
        <taxon>Taxus</taxon>
    </lineage>
</organism>
<evidence type="ECO:0000256" key="1">
    <source>
        <dbReference type="SAM" id="MobiDB-lite"/>
    </source>
</evidence>
<reference evidence="2 3" key="1">
    <citation type="journal article" date="2021" name="Nat. Plants">
        <title>The Taxus genome provides insights into paclitaxel biosynthesis.</title>
        <authorList>
            <person name="Xiong X."/>
            <person name="Gou J."/>
            <person name="Liao Q."/>
            <person name="Li Y."/>
            <person name="Zhou Q."/>
            <person name="Bi G."/>
            <person name="Li C."/>
            <person name="Du R."/>
            <person name="Wang X."/>
            <person name="Sun T."/>
            <person name="Guo L."/>
            <person name="Liang H."/>
            <person name="Lu P."/>
            <person name="Wu Y."/>
            <person name="Zhang Z."/>
            <person name="Ro D.K."/>
            <person name="Shang Y."/>
            <person name="Huang S."/>
            <person name="Yan J."/>
        </authorList>
    </citation>
    <scope>NUCLEOTIDE SEQUENCE [LARGE SCALE GENOMIC DNA]</scope>
    <source>
        <strain evidence="2">Ta-2019</strain>
    </source>
</reference>
<proteinExistence type="predicted"/>
<evidence type="ECO:0000313" key="3">
    <source>
        <dbReference type="Proteomes" id="UP000824469"/>
    </source>
</evidence>